<proteinExistence type="predicted"/>
<protein>
    <submittedName>
        <fullName evidence="2">Uncharacterized protein</fullName>
    </submittedName>
</protein>
<evidence type="ECO:0000256" key="1">
    <source>
        <dbReference type="SAM" id="MobiDB-lite"/>
    </source>
</evidence>
<evidence type="ECO:0000313" key="3">
    <source>
        <dbReference type="Proteomes" id="UP001446871"/>
    </source>
</evidence>
<feature type="region of interest" description="Disordered" evidence="1">
    <location>
        <begin position="202"/>
        <end position="225"/>
    </location>
</feature>
<keyword evidence="3" id="KW-1185">Reference proteome</keyword>
<dbReference type="EMBL" id="JAQQWM010000001">
    <property type="protein sequence ID" value="KAK8083820.1"/>
    <property type="molecule type" value="Genomic_DNA"/>
</dbReference>
<reference evidence="2 3" key="1">
    <citation type="submission" date="2023-01" db="EMBL/GenBank/DDBJ databases">
        <title>Analysis of 21 Apiospora genomes using comparative genomics revels a genus with tremendous synthesis potential of carbohydrate active enzymes and secondary metabolites.</title>
        <authorList>
            <person name="Sorensen T."/>
        </authorList>
    </citation>
    <scope>NUCLEOTIDE SEQUENCE [LARGE SCALE GENOMIC DNA]</scope>
    <source>
        <strain evidence="2 3">CBS 83171</strain>
    </source>
</reference>
<sequence>MAYYLFYVEPPPSTMRATNAEARKPMGLANAALLFRSRASGGESTATTMGHHCNIKIQAAAAADADPGTRFPHAEALTDVAEGVAACNPAARPVVDITHDVAALLLAKPPPRWLRFAARTIAIIRTDRRPFNGLGTSTPMISDHPRGRSIAFQEHKLSRADLLLADERRRNRSLRVFAKGKKRPGVALTASCAAKTTLSHSQVAADTSKMPPAESGHEPAKNPAYRKLTEFKKNPQPEKLAEYMCIGPIACYGGEKELPMQMRE</sequence>
<organism evidence="2 3">
    <name type="scientific">Apiospora saccharicola</name>
    <dbReference type="NCBI Taxonomy" id="335842"/>
    <lineage>
        <taxon>Eukaryota</taxon>
        <taxon>Fungi</taxon>
        <taxon>Dikarya</taxon>
        <taxon>Ascomycota</taxon>
        <taxon>Pezizomycotina</taxon>
        <taxon>Sordariomycetes</taxon>
        <taxon>Xylariomycetidae</taxon>
        <taxon>Amphisphaeriales</taxon>
        <taxon>Apiosporaceae</taxon>
        <taxon>Apiospora</taxon>
    </lineage>
</organism>
<gene>
    <name evidence="2" type="ORF">PG996_002601</name>
</gene>
<name>A0ABR1WJY7_9PEZI</name>
<comment type="caution">
    <text evidence="2">The sequence shown here is derived from an EMBL/GenBank/DDBJ whole genome shotgun (WGS) entry which is preliminary data.</text>
</comment>
<evidence type="ECO:0000313" key="2">
    <source>
        <dbReference type="EMBL" id="KAK8083820.1"/>
    </source>
</evidence>
<accession>A0ABR1WJY7</accession>
<dbReference type="Proteomes" id="UP001446871">
    <property type="component" value="Unassembled WGS sequence"/>
</dbReference>